<organism evidence="7 8">
    <name type="scientific">Nocardia niwae</name>
    <dbReference type="NCBI Taxonomy" id="626084"/>
    <lineage>
        <taxon>Bacteria</taxon>
        <taxon>Bacillati</taxon>
        <taxon>Actinomycetota</taxon>
        <taxon>Actinomycetes</taxon>
        <taxon>Mycobacteriales</taxon>
        <taxon>Nocardiaceae</taxon>
        <taxon>Nocardia</taxon>
    </lineage>
</organism>
<dbReference type="NCBIfam" id="TIGR01326">
    <property type="entry name" value="OAH_OAS_sulfhy"/>
    <property type="match status" value="1"/>
</dbReference>
<name>A0ABV2XFX6_9NOCA</name>
<comment type="similarity">
    <text evidence="2 6">Belongs to the trans-sulfuration enzymes family.</text>
</comment>
<dbReference type="InterPro" id="IPR015421">
    <property type="entry name" value="PyrdxlP-dep_Trfase_major"/>
</dbReference>
<comment type="cofactor">
    <cofactor evidence="1 6">
        <name>pyridoxal 5'-phosphate</name>
        <dbReference type="ChEBI" id="CHEBI:597326"/>
    </cofactor>
</comment>
<evidence type="ECO:0000256" key="5">
    <source>
        <dbReference type="ARBA" id="ARBA00023167"/>
    </source>
</evidence>
<dbReference type="InterPro" id="IPR000277">
    <property type="entry name" value="Cys/Met-Metab_PyrdxlP-dep_enz"/>
</dbReference>
<dbReference type="EMBL" id="JBEYBR010000067">
    <property type="protein sequence ID" value="MEU2124785.1"/>
    <property type="molecule type" value="Genomic_DNA"/>
</dbReference>
<dbReference type="Gene3D" id="3.40.640.10">
    <property type="entry name" value="Type I PLP-dependent aspartate aminotransferase-like (Major domain)"/>
    <property type="match status" value="1"/>
</dbReference>
<dbReference type="InterPro" id="IPR054542">
    <property type="entry name" value="Cys_met_metab_PP"/>
</dbReference>
<dbReference type="PROSITE" id="PS00868">
    <property type="entry name" value="CYS_MET_METAB_PP"/>
    <property type="match status" value="1"/>
</dbReference>
<accession>A0ABV2XFX6</accession>
<protein>
    <submittedName>
        <fullName evidence="7">Bifunctional o-acetylhomoserine/o-acetylserine sulfhydrylase</fullName>
        <ecNumber evidence="7">2.5.1.47</ecNumber>
    </submittedName>
</protein>
<dbReference type="Proteomes" id="UP001550535">
    <property type="component" value="Unassembled WGS sequence"/>
</dbReference>
<dbReference type="InterPro" id="IPR015422">
    <property type="entry name" value="PyrdxlP-dep_Trfase_small"/>
</dbReference>
<gene>
    <name evidence="7" type="ORF">ABZ507_23510</name>
</gene>
<dbReference type="SUPFAM" id="SSF53383">
    <property type="entry name" value="PLP-dependent transferases"/>
    <property type="match status" value="1"/>
</dbReference>
<proteinExistence type="inferred from homology"/>
<dbReference type="InterPro" id="IPR015424">
    <property type="entry name" value="PyrdxlP-dep_Trfase"/>
</dbReference>
<dbReference type="Pfam" id="PF01053">
    <property type="entry name" value="Cys_Met_Meta_PP"/>
    <property type="match status" value="1"/>
</dbReference>
<evidence type="ECO:0000313" key="8">
    <source>
        <dbReference type="Proteomes" id="UP001550535"/>
    </source>
</evidence>
<keyword evidence="8" id="KW-1185">Reference proteome</keyword>
<dbReference type="EC" id="2.5.1.47" evidence="7"/>
<dbReference type="GO" id="GO:0004124">
    <property type="term" value="F:cysteine synthase activity"/>
    <property type="evidence" value="ECO:0007669"/>
    <property type="project" value="UniProtKB-EC"/>
</dbReference>
<keyword evidence="5" id="KW-0028">Amino-acid biosynthesis</keyword>
<evidence type="ECO:0000256" key="1">
    <source>
        <dbReference type="ARBA" id="ARBA00001933"/>
    </source>
</evidence>
<evidence type="ECO:0000256" key="6">
    <source>
        <dbReference type="RuleBase" id="RU362118"/>
    </source>
</evidence>
<dbReference type="PANTHER" id="PTHR43797">
    <property type="entry name" value="HOMOCYSTEINE/CYSTEINE SYNTHASE"/>
    <property type="match status" value="1"/>
</dbReference>
<dbReference type="InterPro" id="IPR006235">
    <property type="entry name" value="OAc-hSer/O-AcSer_sulfhydrylase"/>
</dbReference>
<comment type="caution">
    <text evidence="7">The sequence shown here is derived from an EMBL/GenBank/DDBJ whole genome shotgun (WGS) entry which is preliminary data.</text>
</comment>
<evidence type="ECO:0000313" key="7">
    <source>
        <dbReference type="EMBL" id="MEU2124785.1"/>
    </source>
</evidence>
<sequence length="431" mass="45542">MTEPDLSQDWSFETKQIHVGQIPDGTTNARALPIYQTTSYTFRDTAHAAALFGLAEPGNIYTRIMNPTQDAVEQRIAALEGGVAALLLASGQAAETFAILNIAGAGDHIVSSPRLYGGTYNLFHYSLPKLGIEVSFVDDPDDLEQWQAAIRPNTKALYGETISNPQNHILDIPGIAGVAHDHGVPLIVDNTVATPYLIQPLAHGADIVVHSATKYLGGHGAAIAGVIVDGGKFDWTGGRFPGFTEPDPSYHGVVYAELGAPAYALKARVQLLRDLGSAVSPFNAFLISQGLETLSLRIERHVQNAQAVAEFLSTRAEVTSVSYAGLPSSPWYERGRALAPKGAGAVIGFELAGGVDAGKRFVEALRLHSHVANIGDVRSLVIHPASTTHSQLTPEEQLAAGVTPGLVRLAVGIEGIDDILADLRAGFAAAS</sequence>
<dbReference type="Gene3D" id="3.90.1150.10">
    <property type="entry name" value="Aspartate Aminotransferase, domain 1"/>
    <property type="match status" value="1"/>
</dbReference>
<keyword evidence="3 7" id="KW-0808">Transferase</keyword>
<dbReference type="CDD" id="cd00614">
    <property type="entry name" value="CGS_like"/>
    <property type="match status" value="1"/>
</dbReference>
<evidence type="ECO:0000256" key="4">
    <source>
        <dbReference type="ARBA" id="ARBA00022898"/>
    </source>
</evidence>
<evidence type="ECO:0000256" key="2">
    <source>
        <dbReference type="ARBA" id="ARBA00009077"/>
    </source>
</evidence>
<evidence type="ECO:0000256" key="3">
    <source>
        <dbReference type="ARBA" id="ARBA00022679"/>
    </source>
</evidence>
<dbReference type="PIRSF" id="PIRSF001434">
    <property type="entry name" value="CGS"/>
    <property type="match status" value="1"/>
</dbReference>
<dbReference type="NCBIfam" id="NF005872">
    <property type="entry name" value="PRK07812.1"/>
    <property type="match status" value="1"/>
</dbReference>
<keyword evidence="5" id="KW-0486">Methionine biosynthesis</keyword>
<dbReference type="PANTHER" id="PTHR43797:SF2">
    <property type="entry name" value="HOMOCYSTEINE_CYSTEINE SYNTHASE"/>
    <property type="match status" value="1"/>
</dbReference>
<reference evidence="7 8" key="1">
    <citation type="submission" date="2024-06" db="EMBL/GenBank/DDBJ databases">
        <title>The Natural Products Discovery Center: Release of the First 8490 Sequenced Strains for Exploring Actinobacteria Biosynthetic Diversity.</title>
        <authorList>
            <person name="Kalkreuter E."/>
            <person name="Kautsar S.A."/>
            <person name="Yang D."/>
            <person name="Bader C.D."/>
            <person name="Teijaro C.N."/>
            <person name="Fluegel L."/>
            <person name="Davis C.M."/>
            <person name="Simpson J.R."/>
            <person name="Lauterbach L."/>
            <person name="Steele A.D."/>
            <person name="Gui C."/>
            <person name="Meng S."/>
            <person name="Li G."/>
            <person name="Viehrig K."/>
            <person name="Ye F."/>
            <person name="Su P."/>
            <person name="Kiefer A.F."/>
            <person name="Nichols A."/>
            <person name="Cepeda A.J."/>
            <person name="Yan W."/>
            <person name="Fan B."/>
            <person name="Jiang Y."/>
            <person name="Adhikari A."/>
            <person name="Zheng C.-J."/>
            <person name="Schuster L."/>
            <person name="Cowan T.M."/>
            <person name="Smanski M.J."/>
            <person name="Chevrette M.G."/>
            <person name="De Carvalho L.P.S."/>
            <person name="Shen B."/>
        </authorList>
    </citation>
    <scope>NUCLEOTIDE SEQUENCE [LARGE SCALE GENOMIC DNA]</scope>
    <source>
        <strain evidence="7 8">NPDC019434</strain>
    </source>
</reference>
<dbReference type="RefSeq" id="WP_357809852.1">
    <property type="nucleotide sequence ID" value="NZ_JBEYBM010000029.1"/>
</dbReference>
<keyword evidence="4 6" id="KW-0663">Pyridoxal phosphate</keyword>